<evidence type="ECO:0000313" key="3">
    <source>
        <dbReference type="EMBL" id="CAI0424255.1"/>
    </source>
</evidence>
<feature type="region of interest" description="Disordered" evidence="1">
    <location>
        <begin position="324"/>
        <end position="353"/>
    </location>
</feature>
<dbReference type="Gene3D" id="2.60.40.10">
    <property type="entry name" value="Immunoglobulins"/>
    <property type="match status" value="1"/>
</dbReference>
<dbReference type="Pfam" id="PF00686">
    <property type="entry name" value="CBM_20"/>
    <property type="match status" value="1"/>
</dbReference>
<dbReference type="GO" id="GO:0016020">
    <property type="term" value="C:membrane"/>
    <property type="evidence" value="ECO:0007669"/>
    <property type="project" value="TreeGrafter"/>
</dbReference>
<dbReference type="PANTHER" id="PTHR15048">
    <property type="entry name" value="STARCH-BINDING DOMAIN-CONTAINING PROTEIN 1"/>
    <property type="match status" value="1"/>
</dbReference>
<dbReference type="CDD" id="cd05467">
    <property type="entry name" value="CBM20"/>
    <property type="match status" value="1"/>
</dbReference>
<evidence type="ECO:0000313" key="4">
    <source>
        <dbReference type="Proteomes" id="UP001154282"/>
    </source>
</evidence>
<feature type="region of interest" description="Disordered" evidence="1">
    <location>
        <begin position="474"/>
        <end position="683"/>
    </location>
</feature>
<evidence type="ECO:0000259" key="2">
    <source>
        <dbReference type="PROSITE" id="PS51166"/>
    </source>
</evidence>
<sequence>VLSSLNSSLIDHSYTASLVNGSHQEQITPAQQDKQTNRISQFTPSLPPFFFPSPSVVTPRHPSADYLMEAIGVASSSSIVVLHSNGTRSLFSSSTVFNLDRCPLTCFLPAKKKVTGDFLKHSISSKLHGSLSAISASASLSQQEAAQVDLEDSDSEAQIQETEERNVPSVRVKFLLQKECSFGEQFVLVGDESVLGLWEPENGVPLDWSDGHVWAVELDIPIGKTIKYKFILKGLDGSLLWQPDPDRVLEPWETQGTIVVLEDWEDPLVQKIMEEEAVQTSQSVAVNEEPVTDEEETPNPVVDDSGLPVKAGTLALQETETVTYVKEEEEPSASVTEEEAAADKEEDTAPVPDSTLQIATESLAPRESEPVLVSAHEVSFLAAKVCATTQLEKAMASVMADNNITHHHQGGESITQNGKGQVSGESMNDGQKVDPVFPLSDDNVEDGDECVDGILLPEEAGLAVLVPGLLSTVQESPTEEEAREDEGIAIAVDASSEEVQHSGEEKSIRSEYDKEEAKGEGITELLPKEEKVKDYDNGEDVDGDDRAPPVMNLTITTGSSDGILEPEQEGVTAPLPGLSPLVLETPSEEEATGGEQSVTIAFDASVDGANNNDVENPSGEEKTIALEYDKEQVYVEEPVALPEEKDEEEEKPNDDGVEEKSTSASDESRCKFPTPSGETENVLQNDMQWVQKLLSNLGLL</sequence>
<dbReference type="InterPro" id="IPR013783">
    <property type="entry name" value="Ig-like_fold"/>
</dbReference>
<name>A0AAV0KR73_9ROSI</name>
<dbReference type="SMART" id="SM01065">
    <property type="entry name" value="CBM_2"/>
    <property type="match status" value="1"/>
</dbReference>
<protein>
    <recommendedName>
        <fullName evidence="2">CBM20 domain-containing protein</fullName>
    </recommendedName>
</protein>
<evidence type="ECO:0000256" key="1">
    <source>
        <dbReference type="SAM" id="MobiDB-lite"/>
    </source>
</evidence>
<dbReference type="GO" id="GO:2001070">
    <property type="term" value="F:starch binding"/>
    <property type="evidence" value="ECO:0007669"/>
    <property type="project" value="InterPro"/>
</dbReference>
<gene>
    <name evidence="3" type="ORF">LITE_LOCUS19868</name>
</gene>
<feature type="region of interest" description="Disordered" evidence="1">
    <location>
        <begin position="406"/>
        <end position="442"/>
    </location>
</feature>
<proteinExistence type="predicted"/>
<feature type="compositionally biased region" description="Basic and acidic residues" evidence="1">
    <location>
        <begin position="619"/>
        <end position="633"/>
    </location>
</feature>
<reference evidence="3" key="1">
    <citation type="submission" date="2022-08" db="EMBL/GenBank/DDBJ databases">
        <authorList>
            <person name="Gutierrez-Valencia J."/>
        </authorList>
    </citation>
    <scope>NUCLEOTIDE SEQUENCE</scope>
</reference>
<dbReference type="PROSITE" id="PS51166">
    <property type="entry name" value="CBM20"/>
    <property type="match status" value="1"/>
</dbReference>
<dbReference type="InterPro" id="IPR013784">
    <property type="entry name" value="Carb-bd-like_fold"/>
</dbReference>
<dbReference type="InterPro" id="IPR002044">
    <property type="entry name" value="CBM20"/>
</dbReference>
<dbReference type="PANTHER" id="PTHR15048:SF0">
    <property type="entry name" value="STARCH-BINDING DOMAIN-CONTAINING PROTEIN 1"/>
    <property type="match status" value="1"/>
</dbReference>
<feature type="domain" description="CBM20" evidence="2">
    <location>
        <begin position="164"/>
        <end position="266"/>
    </location>
</feature>
<feature type="compositionally biased region" description="Polar residues" evidence="1">
    <location>
        <begin position="412"/>
        <end position="429"/>
    </location>
</feature>
<feature type="compositionally biased region" description="Acidic residues" evidence="1">
    <location>
        <begin position="327"/>
        <end position="348"/>
    </location>
</feature>
<feature type="compositionally biased region" description="Acidic residues" evidence="1">
    <location>
        <begin position="644"/>
        <end position="657"/>
    </location>
</feature>
<feature type="compositionally biased region" description="Basic and acidic residues" evidence="1">
    <location>
        <begin position="498"/>
        <end position="536"/>
    </location>
</feature>
<feature type="region of interest" description="Disordered" evidence="1">
    <location>
        <begin position="277"/>
        <end position="307"/>
    </location>
</feature>
<organism evidence="3 4">
    <name type="scientific">Linum tenue</name>
    <dbReference type="NCBI Taxonomy" id="586396"/>
    <lineage>
        <taxon>Eukaryota</taxon>
        <taxon>Viridiplantae</taxon>
        <taxon>Streptophyta</taxon>
        <taxon>Embryophyta</taxon>
        <taxon>Tracheophyta</taxon>
        <taxon>Spermatophyta</taxon>
        <taxon>Magnoliopsida</taxon>
        <taxon>eudicotyledons</taxon>
        <taxon>Gunneridae</taxon>
        <taxon>Pentapetalae</taxon>
        <taxon>rosids</taxon>
        <taxon>fabids</taxon>
        <taxon>Malpighiales</taxon>
        <taxon>Linaceae</taxon>
        <taxon>Linum</taxon>
    </lineage>
</organism>
<dbReference type="EMBL" id="CAMGYJ010000005">
    <property type="protein sequence ID" value="CAI0424255.1"/>
    <property type="molecule type" value="Genomic_DNA"/>
</dbReference>
<dbReference type="SUPFAM" id="SSF49452">
    <property type="entry name" value="Starch-binding domain-like"/>
    <property type="match status" value="1"/>
</dbReference>
<dbReference type="Proteomes" id="UP001154282">
    <property type="component" value="Unassembled WGS sequence"/>
</dbReference>
<feature type="compositionally biased region" description="Basic and acidic residues" evidence="1">
    <location>
        <begin position="658"/>
        <end position="670"/>
    </location>
</feature>
<feature type="non-terminal residue" evidence="3">
    <location>
        <position position="1"/>
    </location>
</feature>
<dbReference type="AlphaFoldDB" id="A0AAV0KR73"/>
<keyword evidence="4" id="KW-1185">Reference proteome</keyword>
<comment type="caution">
    <text evidence="3">The sequence shown here is derived from an EMBL/GenBank/DDBJ whole genome shotgun (WGS) entry which is preliminary data.</text>
</comment>
<accession>A0AAV0KR73</accession>